<accession>A0AAE0XMW3</accession>
<evidence type="ECO:0000256" key="1">
    <source>
        <dbReference type="ARBA" id="ARBA00007119"/>
    </source>
</evidence>
<keyword evidence="6" id="KW-1185">Reference proteome</keyword>
<dbReference type="PANTHER" id="PTHR28657:SF11">
    <property type="entry name" value="INDOLEAMINE 2,3-DIOXYGENASE"/>
    <property type="match status" value="1"/>
</dbReference>
<dbReference type="GO" id="GO:0034354">
    <property type="term" value="P:'de novo' NAD+ biosynthetic process from L-tryptophan"/>
    <property type="evidence" value="ECO:0007669"/>
    <property type="project" value="TreeGrafter"/>
</dbReference>
<comment type="caution">
    <text evidence="5">The sequence shown here is derived from an EMBL/GenBank/DDBJ whole genome shotgun (WGS) entry which is preliminary data.</text>
</comment>
<dbReference type="PANTHER" id="PTHR28657">
    <property type="entry name" value="INDOLEAMINE 2,3-DIOXYGENASE"/>
    <property type="match status" value="1"/>
</dbReference>
<dbReference type="GO" id="GO:0005737">
    <property type="term" value="C:cytoplasm"/>
    <property type="evidence" value="ECO:0007669"/>
    <property type="project" value="TreeGrafter"/>
</dbReference>
<name>A0AAE0XMW3_9PEZI</name>
<dbReference type="InterPro" id="IPR037217">
    <property type="entry name" value="Trp/Indoleamine_2_3_dOase-like"/>
</dbReference>
<evidence type="ECO:0000313" key="6">
    <source>
        <dbReference type="Proteomes" id="UP001270362"/>
    </source>
</evidence>
<evidence type="ECO:0000256" key="2">
    <source>
        <dbReference type="ARBA" id="ARBA00022723"/>
    </source>
</evidence>
<evidence type="ECO:0000256" key="3">
    <source>
        <dbReference type="ARBA" id="ARBA00023004"/>
    </source>
</evidence>
<keyword evidence="4" id="KW-0732">Signal</keyword>
<evidence type="ECO:0000313" key="5">
    <source>
        <dbReference type="EMBL" id="KAK3695812.1"/>
    </source>
</evidence>
<dbReference type="Gene3D" id="1.20.58.480">
    <property type="match status" value="1"/>
</dbReference>
<sequence>MSYPSLIFAIAALAAAFVLATRRPIVQQLRFGIYTSLQRRPVIKRPAPERKPNLNGCHEVAVALSQLINEDGAGCWPPRADHDSWPLALRPYKDIYLEVVPCLSEPTVSLDDSVNAERQSKFRDSMRKLLAERINIPDVVAILGAVEKGDWSVLSRDSYNGFYSCIAVCRHAFRWATIPVVKVAQLETTLVFPPELDAPWPYLQNHFGLTADSGNIMSNVILGFDPSGTERVYKINVGAAIPGLVKSSEDAFYRIFYDMEKQASHALPLYYSMVHAIAAFEADDKPSCLRHIDDLATGLRGLLRVFYSSLHERRIAHSVWLSYVQGFQAWGVGRVVGGEFVKFDGLSGNHVLIFHAVDAFLGIGRYLGDRDTQRYIPRNQRALADALRKSSFRDRVGEGDGRIEMELSEIAKQLRTFRAAHRSRGLTYLEEPAPERRPMTAGKSVLKGETLREALQPLDDLMIGRIKQTV</sequence>
<gene>
    <name evidence="5" type="ORF">B0T22DRAFT_372305</name>
</gene>
<protein>
    <recommendedName>
        <fullName evidence="7">Indoleamine 2,3-dioxygenase</fullName>
    </recommendedName>
</protein>
<organism evidence="5 6">
    <name type="scientific">Podospora appendiculata</name>
    <dbReference type="NCBI Taxonomy" id="314037"/>
    <lineage>
        <taxon>Eukaryota</taxon>
        <taxon>Fungi</taxon>
        <taxon>Dikarya</taxon>
        <taxon>Ascomycota</taxon>
        <taxon>Pezizomycotina</taxon>
        <taxon>Sordariomycetes</taxon>
        <taxon>Sordariomycetidae</taxon>
        <taxon>Sordariales</taxon>
        <taxon>Podosporaceae</taxon>
        <taxon>Podospora</taxon>
    </lineage>
</organism>
<dbReference type="GO" id="GO:0046872">
    <property type="term" value="F:metal ion binding"/>
    <property type="evidence" value="ECO:0007669"/>
    <property type="project" value="UniProtKB-KW"/>
</dbReference>
<comment type="similarity">
    <text evidence="1">Belongs to the indoleamine 2,3-dioxygenase family.</text>
</comment>
<dbReference type="EMBL" id="JAULSO010000001">
    <property type="protein sequence ID" value="KAK3695812.1"/>
    <property type="molecule type" value="Genomic_DNA"/>
</dbReference>
<keyword evidence="3" id="KW-0408">Iron</keyword>
<reference evidence="5" key="1">
    <citation type="journal article" date="2023" name="Mol. Phylogenet. Evol.">
        <title>Genome-scale phylogeny and comparative genomics of the fungal order Sordariales.</title>
        <authorList>
            <person name="Hensen N."/>
            <person name="Bonometti L."/>
            <person name="Westerberg I."/>
            <person name="Brannstrom I.O."/>
            <person name="Guillou S."/>
            <person name="Cros-Aarteil S."/>
            <person name="Calhoun S."/>
            <person name="Haridas S."/>
            <person name="Kuo A."/>
            <person name="Mondo S."/>
            <person name="Pangilinan J."/>
            <person name="Riley R."/>
            <person name="LaButti K."/>
            <person name="Andreopoulos B."/>
            <person name="Lipzen A."/>
            <person name="Chen C."/>
            <person name="Yan M."/>
            <person name="Daum C."/>
            <person name="Ng V."/>
            <person name="Clum A."/>
            <person name="Steindorff A."/>
            <person name="Ohm R.A."/>
            <person name="Martin F."/>
            <person name="Silar P."/>
            <person name="Natvig D.O."/>
            <person name="Lalanne C."/>
            <person name="Gautier V."/>
            <person name="Ament-Velasquez S.L."/>
            <person name="Kruys A."/>
            <person name="Hutchinson M.I."/>
            <person name="Powell A.J."/>
            <person name="Barry K."/>
            <person name="Miller A.N."/>
            <person name="Grigoriev I.V."/>
            <person name="Debuchy R."/>
            <person name="Gladieux P."/>
            <person name="Hiltunen Thoren M."/>
            <person name="Johannesson H."/>
        </authorList>
    </citation>
    <scope>NUCLEOTIDE SEQUENCE</scope>
    <source>
        <strain evidence="5">CBS 314.62</strain>
    </source>
</reference>
<dbReference type="Proteomes" id="UP001270362">
    <property type="component" value="Unassembled WGS sequence"/>
</dbReference>
<feature type="signal peptide" evidence="4">
    <location>
        <begin position="1"/>
        <end position="20"/>
    </location>
</feature>
<keyword evidence="2" id="KW-0479">Metal-binding</keyword>
<evidence type="ECO:0008006" key="7">
    <source>
        <dbReference type="Google" id="ProtNLM"/>
    </source>
</evidence>
<dbReference type="GO" id="GO:0020037">
    <property type="term" value="F:heme binding"/>
    <property type="evidence" value="ECO:0007669"/>
    <property type="project" value="InterPro"/>
</dbReference>
<dbReference type="GO" id="GO:0019441">
    <property type="term" value="P:L-tryptophan catabolic process to kynurenine"/>
    <property type="evidence" value="ECO:0007669"/>
    <property type="project" value="InterPro"/>
</dbReference>
<feature type="chain" id="PRO_5042258044" description="Indoleamine 2,3-dioxygenase" evidence="4">
    <location>
        <begin position="21"/>
        <end position="470"/>
    </location>
</feature>
<evidence type="ECO:0000256" key="4">
    <source>
        <dbReference type="SAM" id="SignalP"/>
    </source>
</evidence>
<dbReference type="SUPFAM" id="SSF140959">
    <property type="entry name" value="Indolic compounds 2,3-dioxygenase-like"/>
    <property type="match status" value="1"/>
</dbReference>
<dbReference type="GO" id="GO:0033754">
    <property type="term" value="F:indoleamine 2,3-dioxygenase activity"/>
    <property type="evidence" value="ECO:0007669"/>
    <property type="project" value="TreeGrafter"/>
</dbReference>
<dbReference type="InterPro" id="IPR000898">
    <property type="entry name" value="Indolamine_dOase"/>
</dbReference>
<dbReference type="AlphaFoldDB" id="A0AAE0XMW3"/>
<reference evidence="5" key="2">
    <citation type="submission" date="2023-06" db="EMBL/GenBank/DDBJ databases">
        <authorList>
            <consortium name="Lawrence Berkeley National Laboratory"/>
            <person name="Haridas S."/>
            <person name="Hensen N."/>
            <person name="Bonometti L."/>
            <person name="Westerberg I."/>
            <person name="Brannstrom I.O."/>
            <person name="Guillou S."/>
            <person name="Cros-Aarteil S."/>
            <person name="Calhoun S."/>
            <person name="Kuo A."/>
            <person name="Mondo S."/>
            <person name="Pangilinan J."/>
            <person name="Riley R."/>
            <person name="Labutti K."/>
            <person name="Andreopoulos B."/>
            <person name="Lipzen A."/>
            <person name="Chen C."/>
            <person name="Yanf M."/>
            <person name="Daum C."/>
            <person name="Ng V."/>
            <person name="Clum A."/>
            <person name="Steindorff A."/>
            <person name="Ohm R."/>
            <person name="Martin F."/>
            <person name="Silar P."/>
            <person name="Natvig D."/>
            <person name="Lalanne C."/>
            <person name="Gautier V."/>
            <person name="Ament-Velasquez S.L."/>
            <person name="Kruys A."/>
            <person name="Hutchinson M.I."/>
            <person name="Powell A.J."/>
            <person name="Barry K."/>
            <person name="Miller A.N."/>
            <person name="Grigoriev I.V."/>
            <person name="Debuchy R."/>
            <person name="Gladieux P."/>
            <person name="Thoren M.H."/>
            <person name="Johannesson H."/>
        </authorList>
    </citation>
    <scope>NUCLEOTIDE SEQUENCE</scope>
    <source>
        <strain evidence="5">CBS 314.62</strain>
    </source>
</reference>
<proteinExistence type="inferred from homology"/>